<evidence type="ECO:0000313" key="1">
    <source>
        <dbReference type="EMBL" id="KAJ9115382.1"/>
    </source>
</evidence>
<dbReference type="Proteomes" id="UP001243375">
    <property type="component" value="Unassembled WGS sequence"/>
</dbReference>
<proteinExistence type="predicted"/>
<organism evidence="1 2">
    <name type="scientific">Naganishia vaughanmartiniae</name>
    <dbReference type="NCBI Taxonomy" id="1424756"/>
    <lineage>
        <taxon>Eukaryota</taxon>
        <taxon>Fungi</taxon>
        <taxon>Dikarya</taxon>
        <taxon>Basidiomycota</taxon>
        <taxon>Agaricomycotina</taxon>
        <taxon>Tremellomycetes</taxon>
        <taxon>Filobasidiales</taxon>
        <taxon>Filobasidiaceae</taxon>
        <taxon>Naganishia</taxon>
    </lineage>
</organism>
<protein>
    <submittedName>
        <fullName evidence="1">Uncharacterized protein</fullName>
    </submittedName>
</protein>
<comment type="caution">
    <text evidence="1">The sequence shown here is derived from an EMBL/GenBank/DDBJ whole genome shotgun (WGS) entry which is preliminary data.</text>
</comment>
<gene>
    <name evidence="1" type="ORF">QFC22_005137</name>
</gene>
<accession>A0ACC2WXY8</accession>
<sequence>MAENQHYCFFRADSCHSRGSSPLSSKIVVRRSRLMTLLREAGWYGAGVGQEEEKESYEYSLMHRGGKGKFAGLWACHVARLRIREATILLHSTADAGKQLDVSLLDELSEFLETGADDLAKTIYGALVSGSYLVEPPVQPKEETVSSRKRKMSVDEPEAPVKLAKAEGGQAIPTFGGGVAQAQGDGPAPMQMQQQAQGFSQGPGMAGAMRGGMMARGRGRGMPGRGGMVGQGQRPRGKCFDYHERGFCARGINCPYEHGPDTMYAGGPFPMGMPFPGMPGRPDEGYSPDNPALGAPNGGPTPEMFPGMMPFPMMGMPFGGMPGFPPPGQPMQGFQGGGRGRGRGRAPGRNDIPFDDWNGQLSNHPPKDNGVRTLVISEVPREHLSLDAIHSYFKQFGTVTNVAIESRASKALVAFETNAQAYAAWKSEQAVFGNRHVKVLWHKPRDGAGELGQKALDASAPLLENMRKIDQGGVEAVQSGATNPMAAAAARKQELEDIKQRQVVLERNMAERKVLMKRLADGPPTPEDKKAITTRLLALVKEFNEQQAKFPNDKERLQTLLEERERAKAEVKARLERAKQAKVQADEASGVHSIQAMLDQEMETYKGKDGETEDEETIKLRAQLAELKEKASSLGVNPDANSFTPRGGHSYRGAGRGRGMGPVKSLKLDNRPKTLAVSVADGNVLQGEVAERVRSWYTDLGASDVQVDGSAVKVSFPTRSAAEQALAKGGSLPDVPPLNIAWAGVASTPIPTPKAAPAPAASQPPPTSAHPMEQDDEEYRRGEREDDY</sequence>
<keyword evidence="2" id="KW-1185">Reference proteome</keyword>
<dbReference type="EMBL" id="JASBWU010000016">
    <property type="protein sequence ID" value="KAJ9115382.1"/>
    <property type="molecule type" value="Genomic_DNA"/>
</dbReference>
<evidence type="ECO:0000313" key="2">
    <source>
        <dbReference type="Proteomes" id="UP001243375"/>
    </source>
</evidence>
<name>A0ACC2WXY8_9TREE</name>
<reference evidence="1" key="1">
    <citation type="submission" date="2023-04" db="EMBL/GenBank/DDBJ databases">
        <title>Draft Genome sequencing of Naganishia species isolated from polar environments using Oxford Nanopore Technology.</title>
        <authorList>
            <person name="Leo P."/>
            <person name="Venkateswaran K."/>
        </authorList>
    </citation>
    <scope>NUCLEOTIDE SEQUENCE</scope>
    <source>
        <strain evidence="1">MNA-CCFEE 5425</strain>
    </source>
</reference>